<protein>
    <submittedName>
        <fullName evidence="1">Uncharacterized protein</fullName>
    </submittedName>
</protein>
<feature type="non-terminal residue" evidence="1">
    <location>
        <position position="1"/>
    </location>
</feature>
<accession>A0A392U5L1</accession>
<dbReference type="EMBL" id="LXQA010742685">
    <property type="protein sequence ID" value="MCI68771.1"/>
    <property type="molecule type" value="Genomic_DNA"/>
</dbReference>
<dbReference type="Proteomes" id="UP000265520">
    <property type="component" value="Unassembled WGS sequence"/>
</dbReference>
<organism evidence="1 2">
    <name type="scientific">Trifolium medium</name>
    <dbReference type="NCBI Taxonomy" id="97028"/>
    <lineage>
        <taxon>Eukaryota</taxon>
        <taxon>Viridiplantae</taxon>
        <taxon>Streptophyta</taxon>
        <taxon>Embryophyta</taxon>
        <taxon>Tracheophyta</taxon>
        <taxon>Spermatophyta</taxon>
        <taxon>Magnoliopsida</taxon>
        <taxon>eudicotyledons</taxon>
        <taxon>Gunneridae</taxon>
        <taxon>Pentapetalae</taxon>
        <taxon>rosids</taxon>
        <taxon>fabids</taxon>
        <taxon>Fabales</taxon>
        <taxon>Fabaceae</taxon>
        <taxon>Papilionoideae</taxon>
        <taxon>50 kb inversion clade</taxon>
        <taxon>NPAAA clade</taxon>
        <taxon>Hologalegina</taxon>
        <taxon>IRL clade</taxon>
        <taxon>Trifolieae</taxon>
        <taxon>Trifolium</taxon>
    </lineage>
</organism>
<proteinExistence type="predicted"/>
<comment type="caution">
    <text evidence="1">The sequence shown here is derived from an EMBL/GenBank/DDBJ whole genome shotgun (WGS) entry which is preliminary data.</text>
</comment>
<name>A0A392U5L1_9FABA</name>
<evidence type="ECO:0000313" key="2">
    <source>
        <dbReference type="Proteomes" id="UP000265520"/>
    </source>
</evidence>
<keyword evidence="2" id="KW-1185">Reference proteome</keyword>
<reference evidence="1 2" key="1">
    <citation type="journal article" date="2018" name="Front. Plant Sci.">
        <title>Red Clover (Trifolium pratense) and Zigzag Clover (T. medium) - A Picture of Genomic Similarities and Differences.</title>
        <authorList>
            <person name="Dluhosova J."/>
            <person name="Istvanek J."/>
            <person name="Nedelnik J."/>
            <person name="Repkova J."/>
        </authorList>
    </citation>
    <scope>NUCLEOTIDE SEQUENCE [LARGE SCALE GENOMIC DNA]</scope>
    <source>
        <strain evidence="2">cv. 10/8</strain>
        <tissue evidence="1">Leaf</tissue>
    </source>
</reference>
<evidence type="ECO:0000313" key="1">
    <source>
        <dbReference type="EMBL" id="MCI68771.1"/>
    </source>
</evidence>
<dbReference type="AlphaFoldDB" id="A0A392U5L1"/>
<sequence length="58" mass="6549">EGVGMSLRFNALHHAFNSNVTELLDAVSLCHAQRKYVIGHTHCCHQEPLEIHVVETQQ</sequence>